<name>A0A5C7GDR5_9FLAO</name>
<reference evidence="2 3" key="1">
    <citation type="submission" date="2019-08" db="EMBL/GenBank/DDBJ databases">
        <title>Seonamhaeicola sediminis sp. nov., isolated from marine sediment.</title>
        <authorList>
            <person name="Cao W.R."/>
        </authorList>
    </citation>
    <scope>NUCLEOTIDE SEQUENCE [LARGE SCALE GENOMIC DNA]</scope>
    <source>
        <strain evidence="2 3">1505</strain>
    </source>
</reference>
<dbReference type="RefSeq" id="WP_147769940.1">
    <property type="nucleotide sequence ID" value="NZ_VRKQ01000021.1"/>
</dbReference>
<evidence type="ECO:0000259" key="1">
    <source>
        <dbReference type="Pfam" id="PF13472"/>
    </source>
</evidence>
<keyword evidence="3" id="KW-1185">Reference proteome</keyword>
<gene>
    <name evidence="2" type="ORF">FUA22_17720</name>
</gene>
<dbReference type="Pfam" id="PF13472">
    <property type="entry name" value="Lipase_GDSL_2"/>
    <property type="match status" value="1"/>
</dbReference>
<protein>
    <recommendedName>
        <fullName evidence="1">SGNH hydrolase-type esterase domain-containing protein</fullName>
    </recommendedName>
</protein>
<organism evidence="2 3">
    <name type="scientific">Seonamhaeicola maritimus</name>
    <dbReference type="NCBI Taxonomy" id="2591822"/>
    <lineage>
        <taxon>Bacteria</taxon>
        <taxon>Pseudomonadati</taxon>
        <taxon>Bacteroidota</taxon>
        <taxon>Flavobacteriia</taxon>
        <taxon>Flavobacteriales</taxon>
        <taxon>Flavobacteriaceae</taxon>
    </lineage>
</organism>
<dbReference type="EMBL" id="VRKQ01000021">
    <property type="protein sequence ID" value="TXG34747.1"/>
    <property type="molecule type" value="Genomic_DNA"/>
</dbReference>
<dbReference type="InterPro" id="IPR013830">
    <property type="entry name" value="SGNH_hydro"/>
</dbReference>
<sequence>MFGDSLIEEGEWNILLNRNDIKKRGFRGFTTSHYRWILKDSVLNHSPKVCFISGGINDIGAGIPLKRIKTNYKNLINTFIEKKNHTGGAIYPISRKQCI</sequence>
<proteinExistence type="predicted"/>
<comment type="caution">
    <text evidence="2">The sequence shown here is derived from an EMBL/GenBank/DDBJ whole genome shotgun (WGS) entry which is preliminary data.</text>
</comment>
<dbReference type="Proteomes" id="UP000321080">
    <property type="component" value="Unassembled WGS sequence"/>
</dbReference>
<evidence type="ECO:0000313" key="2">
    <source>
        <dbReference type="EMBL" id="TXG34747.1"/>
    </source>
</evidence>
<accession>A0A5C7GDR5</accession>
<feature type="domain" description="SGNH hydrolase-type esterase" evidence="1">
    <location>
        <begin position="17"/>
        <end position="86"/>
    </location>
</feature>
<dbReference type="SUPFAM" id="SSF52266">
    <property type="entry name" value="SGNH hydrolase"/>
    <property type="match status" value="1"/>
</dbReference>
<dbReference type="Gene3D" id="3.40.50.1110">
    <property type="entry name" value="SGNH hydrolase"/>
    <property type="match status" value="1"/>
</dbReference>
<dbReference type="AlphaFoldDB" id="A0A5C7GDR5"/>
<evidence type="ECO:0000313" key="3">
    <source>
        <dbReference type="Proteomes" id="UP000321080"/>
    </source>
</evidence>
<dbReference type="InterPro" id="IPR036514">
    <property type="entry name" value="SGNH_hydro_sf"/>
</dbReference>
<dbReference type="OrthoDB" id="9790057at2"/>
<dbReference type="GO" id="GO:0016788">
    <property type="term" value="F:hydrolase activity, acting on ester bonds"/>
    <property type="evidence" value="ECO:0007669"/>
    <property type="project" value="UniProtKB-ARBA"/>
</dbReference>